<evidence type="ECO:0000313" key="2">
    <source>
        <dbReference type="EMBL" id="AFZ57965.1"/>
    </source>
</evidence>
<accession>K9ZHZ0</accession>
<evidence type="ECO:0000256" key="1">
    <source>
        <dbReference type="SAM" id="MobiDB-lite"/>
    </source>
</evidence>
<dbReference type="Proteomes" id="UP000010474">
    <property type="component" value="Chromosome"/>
</dbReference>
<dbReference type="AlphaFoldDB" id="K9ZHZ0"/>
<proteinExistence type="predicted"/>
<dbReference type="HOGENOM" id="CLU_3094880_0_0_3"/>
<protein>
    <submittedName>
        <fullName evidence="2">Uncharacterized protein</fullName>
    </submittedName>
</protein>
<reference evidence="3" key="1">
    <citation type="journal article" date="2013" name="Proc. Natl. Acad. Sci. U.S.A.">
        <title>Improving the coverage of the cyanobacterial phylum using diversity-driven genome sequencing.</title>
        <authorList>
            <person name="Shih P.M."/>
            <person name="Wu D."/>
            <person name="Latifi A."/>
            <person name="Axen S.D."/>
            <person name="Fewer D.P."/>
            <person name="Talla E."/>
            <person name="Calteau A."/>
            <person name="Cai F."/>
            <person name="Tandeau de Marsac N."/>
            <person name="Rippka R."/>
            <person name="Herdman M."/>
            <person name="Sivonen K."/>
            <person name="Coursin T."/>
            <person name="Laurent T."/>
            <person name="Goodwin L."/>
            <person name="Nolan M."/>
            <person name="Davenport K.W."/>
            <person name="Han C.S."/>
            <person name="Rubin E.M."/>
            <person name="Eisen J.A."/>
            <person name="Woyke T."/>
            <person name="Gugger M."/>
            <person name="Kerfeld C.A."/>
        </authorList>
    </citation>
    <scope>NUCLEOTIDE SEQUENCE [LARGE SCALE GENOMIC DNA]</scope>
    <source>
        <strain evidence="3">ATCC 27899 / PCC 7122</strain>
    </source>
</reference>
<evidence type="ECO:0000313" key="3">
    <source>
        <dbReference type="Proteomes" id="UP000010474"/>
    </source>
</evidence>
<keyword evidence="3" id="KW-1185">Reference proteome</keyword>
<gene>
    <name evidence="2" type="ordered locus">Anacy_2520</name>
</gene>
<organism evidence="2 3">
    <name type="scientific">Anabaena cylindrica (strain ATCC 27899 / PCC 7122)</name>
    <dbReference type="NCBI Taxonomy" id="272123"/>
    <lineage>
        <taxon>Bacteria</taxon>
        <taxon>Bacillati</taxon>
        <taxon>Cyanobacteriota</taxon>
        <taxon>Cyanophyceae</taxon>
        <taxon>Nostocales</taxon>
        <taxon>Nostocaceae</taxon>
        <taxon>Anabaena</taxon>
    </lineage>
</organism>
<dbReference type="EMBL" id="CP003659">
    <property type="protein sequence ID" value="AFZ57965.1"/>
    <property type="molecule type" value="Genomic_DNA"/>
</dbReference>
<feature type="region of interest" description="Disordered" evidence="1">
    <location>
        <begin position="1"/>
        <end position="23"/>
    </location>
</feature>
<dbReference type="STRING" id="272123.Anacy_2520"/>
<feature type="compositionally biased region" description="Polar residues" evidence="1">
    <location>
        <begin position="1"/>
        <end position="18"/>
    </location>
</feature>
<sequence length="51" mass="5786">MSIKTNNKSSFSSLSHTLRQGVGNREQEEVYQLPITNHPLPINLYILTTTI</sequence>
<dbReference type="KEGG" id="acy:Anacy_2520"/>
<name>K9ZHZ0_ANACC</name>
<dbReference type="PATRIC" id="fig|272123.3.peg.2745"/>